<dbReference type="EMBL" id="CZAU01000012">
    <property type="protein sequence ID" value="CUP47548.1"/>
    <property type="molecule type" value="Genomic_DNA"/>
</dbReference>
<gene>
    <name evidence="2" type="ORF">ERS852520_01435</name>
</gene>
<keyword evidence="1" id="KW-0812">Transmembrane</keyword>
<evidence type="ECO:0000256" key="1">
    <source>
        <dbReference type="SAM" id="Phobius"/>
    </source>
</evidence>
<accession>A0A174NLQ2</accession>
<dbReference type="AlphaFoldDB" id="A0A174NLQ2"/>
<sequence>MTDFEMITAFLGILGLLIAFGTMLIALLAFLDKRKDKK</sequence>
<dbReference type="RefSeq" id="WP_242854520.1">
    <property type="nucleotide sequence ID" value="NZ_CZAU01000012.1"/>
</dbReference>
<dbReference type="Pfam" id="PF16935">
    <property type="entry name" value="Hol_Tox"/>
    <property type="match status" value="1"/>
</dbReference>
<evidence type="ECO:0000313" key="2">
    <source>
        <dbReference type="EMBL" id="CUP47548.1"/>
    </source>
</evidence>
<dbReference type="Proteomes" id="UP000095564">
    <property type="component" value="Unassembled WGS sequence"/>
</dbReference>
<dbReference type="InterPro" id="IPR031616">
    <property type="entry name" value="BsrE-like"/>
</dbReference>
<name>A0A174NLQ2_ANAHA</name>
<keyword evidence="1" id="KW-0472">Membrane</keyword>
<keyword evidence="1" id="KW-1133">Transmembrane helix</keyword>
<feature type="transmembrane region" description="Helical" evidence="1">
    <location>
        <begin position="6"/>
        <end position="31"/>
    </location>
</feature>
<evidence type="ECO:0000313" key="3">
    <source>
        <dbReference type="Proteomes" id="UP000095564"/>
    </source>
</evidence>
<protein>
    <submittedName>
        <fullName evidence="2">Uncharacterized protein</fullName>
    </submittedName>
</protein>
<proteinExistence type="predicted"/>
<organism evidence="2 3">
    <name type="scientific">Anaerostipes hadrus</name>
    <dbReference type="NCBI Taxonomy" id="649756"/>
    <lineage>
        <taxon>Bacteria</taxon>
        <taxon>Bacillati</taxon>
        <taxon>Bacillota</taxon>
        <taxon>Clostridia</taxon>
        <taxon>Lachnospirales</taxon>
        <taxon>Lachnospiraceae</taxon>
        <taxon>Anaerostipes</taxon>
    </lineage>
</organism>
<reference evidence="2 3" key="1">
    <citation type="submission" date="2015-09" db="EMBL/GenBank/DDBJ databases">
        <authorList>
            <consortium name="Pathogen Informatics"/>
        </authorList>
    </citation>
    <scope>NUCLEOTIDE SEQUENCE [LARGE SCALE GENOMIC DNA]</scope>
    <source>
        <strain evidence="2 3">2789STDY5834908</strain>
    </source>
</reference>